<evidence type="ECO:0000256" key="5">
    <source>
        <dbReference type="SAM" id="MobiDB-lite"/>
    </source>
</evidence>
<evidence type="ECO:0000313" key="8">
    <source>
        <dbReference type="Proteomes" id="UP000242715"/>
    </source>
</evidence>
<dbReference type="AlphaFoldDB" id="A0A2Z6NG35"/>
<keyword evidence="8" id="KW-1185">Reference proteome</keyword>
<comment type="subcellular location">
    <subcellularLocation>
        <location evidence="1">Nucleus</location>
    </subcellularLocation>
</comment>
<accession>A0A2Z6NG35</accession>
<sequence length="104" mass="11903">MKPTKKKAKPGESTRPRPKDRQQIQDCIKELRGIIPHGGKCSIDSLLDRTIRYMLFLRGIIKYADILQEPNEPKLIDQESEVIPKDKNHGATWAFEVANQTMST</sequence>
<evidence type="ECO:0000259" key="6">
    <source>
        <dbReference type="PROSITE" id="PS50888"/>
    </source>
</evidence>
<name>A0A2Z6NG35_TRISU</name>
<dbReference type="GO" id="GO:0005634">
    <property type="term" value="C:nucleus"/>
    <property type="evidence" value="ECO:0007669"/>
    <property type="project" value="UniProtKB-SubCell"/>
</dbReference>
<evidence type="ECO:0000256" key="3">
    <source>
        <dbReference type="ARBA" id="ARBA00023163"/>
    </source>
</evidence>
<dbReference type="SUPFAM" id="SSF47459">
    <property type="entry name" value="HLH, helix-loop-helix DNA-binding domain"/>
    <property type="match status" value="1"/>
</dbReference>
<dbReference type="OrthoDB" id="1883654at2759"/>
<feature type="region of interest" description="Disordered" evidence="5">
    <location>
        <begin position="1"/>
        <end position="23"/>
    </location>
</feature>
<feature type="compositionally biased region" description="Basic and acidic residues" evidence="5">
    <location>
        <begin position="9"/>
        <end position="23"/>
    </location>
</feature>
<organism evidence="7 8">
    <name type="scientific">Trifolium subterraneum</name>
    <name type="common">Subterranean clover</name>
    <dbReference type="NCBI Taxonomy" id="3900"/>
    <lineage>
        <taxon>Eukaryota</taxon>
        <taxon>Viridiplantae</taxon>
        <taxon>Streptophyta</taxon>
        <taxon>Embryophyta</taxon>
        <taxon>Tracheophyta</taxon>
        <taxon>Spermatophyta</taxon>
        <taxon>Magnoliopsida</taxon>
        <taxon>eudicotyledons</taxon>
        <taxon>Gunneridae</taxon>
        <taxon>Pentapetalae</taxon>
        <taxon>rosids</taxon>
        <taxon>fabids</taxon>
        <taxon>Fabales</taxon>
        <taxon>Fabaceae</taxon>
        <taxon>Papilionoideae</taxon>
        <taxon>50 kb inversion clade</taxon>
        <taxon>NPAAA clade</taxon>
        <taxon>Hologalegina</taxon>
        <taxon>IRL clade</taxon>
        <taxon>Trifolieae</taxon>
        <taxon>Trifolium</taxon>
    </lineage>
</organism>
<evidence type="ECO:0000256" key="1">
    <source>
        <dbReference type="ARBA" id="ARBA00004123"/>
    </source>
</evidence>
<dbReference type="PANTHER" id="PTHR46196">
    <property type="entry name" value="TRANSCRIPTION FACTOR BHLH155-LIKE ISOFORM X1-RELATED"/>
    <property type="match status" value="1"/>
</dbReference>
<dbReference type="PANTHER" id="PTHR46196:SF2">
    <property type="entry name" value="TRANSCRIPTION FACTOR BHLH157"/>
    <property type="match status" value="1"/>
</dbReference>
<evidence type="ECO:0000256" key="2">
    <source>
        <dbReference type="ARBA" id="ARBA00023015"/>
    </source>
</evidence>
<gene>
    <name evidence="7" type="ORF">TSUD_31410</name>
</gene>
<dbReference type="GO" id="GO:0046983">
    <property type="term" value="F:protein dimerization activity"/>
    <property type="evidence" value="ECO:0007669"/>
    <property type="project" value="InterPro"/>
</dbReference>
<feature type="domain" description="BHLH" evidence="6">
    <location>
        <begin position="8"/>
        <end position="57"/>
    </location>
</feature>
<keyword evidence="4" id="KW-0539">Nucleus</keyword>
<evidence type="ECO:0000256" key="4">
    <source>
        <dbReference type="ARBA" id="ARBA00023242"/>
    </source>
</evidence>
<dbReference type="InterPro" id="IPR036638">
    <property type="entry name" value="HLH_DNA-bd_sf"/>
</dbReference>
<proteinExistence type="predicted"/>
<dbReference type="InterPro" id="IPR011598">
    <property type="entry name" value="bHLH_dom"/>
</dbReference>
<dbReference type="EMBL" id="DF973432">
    <property type="protein sequence ID" value="GAU30669.1"/>
    <property type="molecule type" value="Genomic_DNA"/>
</dbReference>
<dbReference type="GO" id="GO:0003700">
    <property type="term" value="F:DNA-binding transcription factor activity"/>
    <property type="evidence" value="ECO:0007669"/>
    <property type="project" value="InterPro"/>
</dbReference>
<dbReference type="Proteomes" id="UP000242715">
    <property type="component" value="Unassembled WGS sequence"/>
</dbReference>
<dbReference type="InterPro" id="IPR043561">
    <property type="entry name" value="LHW-like"/>
</dbReference>
<dbReference type="Pfam" id="PF23176">
    <property type="entry name" value="bHLH_LHW"/>
    <property type="match status" value="1"/>
</dbReference>
<keyword evidence="2" id="KW-0805">Transcription regulation</keyword>
<protein>
    <recommendedName>
        <fullName evidence="6">BHLH domain-containing protein</fullName>
    </recommendedName>
</protein>
<keyword evidence="3" id="KW-0804">Transcription</keyword>
<dbReference type="PROSITE" id="PS50888">
    <property type="entry name" value="BHLH"/>
    <property type="match status" value="1"/>
</dbReference>
<reference evidence="8" key="1">
    <citation type="journal article" date="2017" name="Front. Plant Sci.">
        <title>Climate Clever Clovers: New Paradigm to Reduce the Environmental Footprint of Ruminants by Breeding Low Methanogenic Forages Utilizing Haplotype Variation.</title>
        <authorList>
            <person name="Kaur P."/>
            <person name="Appels R."/>
            <person name="Bayer P.E."/>
            <person name="Keeble-Gagnere G."/>
            <person name="Wang J."/>
            <person name="Hirakawa H."/>
            <person name="Shirasawa K."/>
            <person name="Vercoe P."/>
            <person name="Stefanova K."/>
            <person name="Durmic Z."/>
            <person name="Nichols P."/>
            <person name="Revell C."/>
            <person name="Isobe S.N."/>
            <person name="Edwards D."/>
            <person name="Erskine W."/>
        </authorList>
    </citation>
    <scope>NUCLEOTIDE SEQUENCE [LARGE SCALE GENOMIC DNA]</scope>
    <source>
        <strain evidence="8">cv. Daliak</strain>
    </source>
</reference>
<evidence type="ECO:0000313" key="7">
    <source>
        <dbReference type="EMBL" id="GAU30669.1"/>
    </source>
</evidence>